<accession>A0ACB9M7N8</accession>
<protein>
    <submittedName>
        <fullName evidence="1">Uncharacterized protein</fullName>
    </submittedName>
</protein>
<name>A0ACB9M7N8_9MYRT</name>
<gene>
    <name evidence="1" type="ORF">MLD38_033540</name>
</gene>
<sequence length="605" mass="66445">MALIENGRRVRVIAKIKSAPENSISVSRPPGDASGGVFLSFAGQSSCHQESYRVDCCYEPEEDNSVVFSKEIEPFLSGVFLGRSVTTIAYGARGSGKTYTIQGSEETPGLAVLAMGEIMKRSELTGSSVSVSVYEVHQEDICDLLNPGKKPVSVLEDAKGSIKLKGLSQVAVNSVSEFQKLYATGNRNICKSASKVGNELPRRSHKGLIIHVTSSTQSSKAPLAGKMNFLDLAGYEDGRRESNGGLRFAETNRTNKAIYALHKVVRALNGNDIYVPFRESKVTRMLQESLKGSNKVLIVACLNAFCQDSIYMAKIASETCSVQQFIGDSSMKSKSRRRSTAFSCKSQLPQSRSVSTQKRLSNRMHFLQKSSSKASSALTGKKLFNDDSQINQIIEESLTITAESTVEDIIPEKESSNVEITDETKNGPKDTENLSFNAGCLEELTASPENNLDKENYDVSIKEDGSPLLSVQLQELSNNLKNLYYSTPSILCNDEVPLEGFEPKTPTRDTTTEQNERQNLFLVQSPLLASRTCYPVTKNSLAQEYLRFINSASKEELKGLKGIGEKRASRILALRETSPEPFKQLDDLKNVGLSAKQIKKMLAIK</sequence>
<comment type="caution">
    <text evidence="1">The sequence shown here is derived from an EMBL/GenBank/DDBJ whole genome shotgun (WGS) entry which is preliminary data.</text>
</comment>
<keyword evidence="2" id="KW-1185">Reference proteome</keyword>
<organism evidence="1 2">
    <name type="scientific">Melastoma candidum</name>
    <dbReference type="NCBI Taxonomy" id="119954"/>
    <lineage>
        <taxon>Eukaryota</taxon>
        <taxon>Viridiplantae</taxon>
        <taxon>Streptophyta</taxon>
        <taxon>Embryophyta</taxon>
        <taxon>Tracheophyta</taxon>
        <taxon>Spermatophyta</taxon>
        <taxon>Magnoliopsida</taxon>
        <taxon>eudicotyledons</taxon>
        <taxon>Gunneridae</taxon>
        <taxon>Pentapetalae</taxon>
        <taxon>rosids</taxon>
        <taxon>malvids</taxon>
        <taxon>Myrtales</taxon>
        <taxon>Melastomataceae</taxon>
        <taxon>Melastomatoideae</taxon>
        <taxon>Melastomateae</taxon>
        <taxon>Melastoma</taxon>
    </lineage>
</organism>
<evidence type="ECO:0000313" key="1">
    <source>
        <dbReference type="EMBL" id="KAI4320013.1"/>
    </source>
</evidence>
<dbReference type="EMBL" id="CM042889">
    <property type="protein sequence ID" value="KAI4320013.1"/>
    <property type="molecule type" value="Genomic_DNA"/>
</dbReference>
<dbReference type="Proteomes" id="UP001057402">
    <property type="component" value="Chromosome 10"/>
</dbReference>
<reference evidence="2" key="1">
    <citation type="journal article" date="2023" name="Front. Plant Sci.">
        <title>Chromosomal-level genome assembly of Melastoma candidum provides insights into trichome evolution.</title>
        <authorList>
            <person name="Zhong Y."/>
            <person name="Wu W."/>
            <person name="Sun C."/>
            <person name="Zou P."/>
            <person name="Liu Y."/>
            <person name="Dai S."/>
            <person name="Zhou R."/>
        </authorList>
    </citation>
    <scope>NUCLEOTIDE SEQUENCE [LARGE SCALE GENOMIC DNA]</scope>
</reference>
<evidence type="ECO:0000313" key="2">
    <source>
        <dbReference type="Proteomes" id="UP001057402"/>
    </source>
</evidence>
<proteinExistence type="predicted"/>